<reference evidence="4 5" key="1">
    <citation type="journal article" date="2003" name="Int. J. Syst. Evol. Microbiol.">
        <title>Bacillus nealsonii sp. nov., isolated from a spacecraft-assembly facility, whose spores are gamma-radiation resistant.</title>
        <authorList>
            <person name="Venkateswaran K."/>
            <person name="Kempf M."/>
            <person name="Chen F."/>
            <person name="Satomi M."/>
            <person name="Nicholson W."/>
            <person name="Kern R."/>
        </authorList>
    </citation>
    <scope>NUCLEOTIDE SEQUENCE [LARGE SCALE GENOMIC DNA]</scope>
    <source>
        <strain evidence="4 5">FO-92</strain>
    </source>
</reference>
<dbReference type="InterPro" id="IPR012611">
    <property type="entry name" value="SASP_SspK"/>
</dbReference>
<sequence length="50" mass="5682">MVKGVDNINENKFEGEPRAKPEFASKRADGTINTHPQERMQASSHRETNK</sequence>
<evidence type="ECO:0000256" key="3">
    <source>
        <dbReference type="SAM" id="MobiDB-lite"/>
    </source>
</evidence>
<dbReference type="NCBIfam" id="TIGR03091">
    <property type="entry name" value="SASP_sspK"/>
    <property type="match status" value="1"/>
</dbReference>
<dbReference type="Pfam" id="PF08176">
    <property type="entry name" value="SspK"/>
    <property type="match status" value="1"/>
</dbReference>
<keyword evidence="1" id="KW-0749">Sporulation</keyword>
<comment type="caution">
    <text evidence="4">The sequence shown here is derived from an EMBL/GenBank/DDBJ whole genome shotgun (WGS) entry which is preliminary data.</text>
</comment>
<gene>
    <name evidence="4" type="ORF">CWS01_19335</name>
</gene>
<accession>A0A2N0YXP2</accession>
<dbReference type="NCBIfam" id="NF002843">
    <property type="entry name" value="PRK03081.1"/>
    <property type="match status" value="1"/>
</dbReference>
<organism evidence="4 5">
    <name type="scientific">Niallia nealsonii</name>
    <dbReference type="NCBI Taxonomy" id="115979"/>
    <lineage>
        <taxon>Bacteria</taxon>
        <taxon>Bacillati</taxon>
        <taxon>Bacillota</taxon>
        <taxon>Bacilli</taxon>
        <taxon>Bacillales</taxon>
        <taxon>Bacillaceae</taxon>
        <taxon>Niallia</taxon>
    </lineage>
</organism>
<dbReference type="Proteomes" id="UP000233375">
    <property type="component" value="Unassembled WGS sequence"/>
</dbReference>
<protein>
    <recommendedName>
        <fullName evidence="2">Small, acid-soluble spore protein K</fullName>
    </recommendedName>
</protein>
<dbReference type="RefSeq" id="WP_101178852.1">
    <property type="nucleotide sequence ID" value="NZ_PISE01000048.1"/>
</dbReference>
<evidence type="ECO:0000313" key="4">
    <source>
        <dbReference type="EMBL" id="PKG22021.1"/>
    </source>
</evidence>
<evidence type="ECO:0000313" key="5">
    <source>
        <dbReference type="Proteomes" id="UP000233375"/>
    </source>
</evidence>
<evidence type="ECO:0000256" key="2">
    <source>
        <dbReference type="NCBIfam" id="TIGR03091"/>
    </source>
</evidence>
<feature type="compositionally biased region" description="Polar residues" evidence="3">
    <location>
        <begin position="31"/>
        <end position="43"/>
    </location>
</feature>
<proteinExistence type="predicted"/>
<feature type="region of interest" description="Disordered" evidence="3">
    <location>
        <begin position="1"/>
        <end position="50"/>
    </location>
</feature>
<feature type="compositionally biased region" description="Basic and acidic residues" evidence="3">
    <location>
        <begin position="9"/>
        <end position="29"/>
    </location>
</feature>
<dbReference type="GO" id="GO:0030435">
    <property type="term" value="P:sporulation resulting in formation of a cellular spore"/>
    <property type="evidence" value="ECO:0007669"/>
    <property type="project" value="UniProtKB-KW"/>
</dbReference>
<dbReference type="EMBL" id="PISE01000048">
    <property type="protein sequence ID" value="PKG22021.1"/>
    <property type="molecule type" value="Genomic_DNA"/>
</dbReference>
<keyword evidence="5" id="KW-1185">Reference proteome</keyword>
<dbReference type="AlphaFoldDB" id="A0A2N0YXP2"/>
<name>A0A2N0YXP2_9BACI</name>
<dbReference type="GO" id="GO:0042601">
    <property type="term" value="C:endospore-forming forespore"/>
    <property type="evidence" value="ECO:0007669"/>
    <property type="project" value="InterPro"/>
</dbReference>
<dbReference type="OrthoDB" id="2382188at2"/>
<dbReference type="GO" id="GO:0030436">
    <property type="term" value="P:asexual sporulation"/>
    <property type="evidence" value="ECO:0007669"/>
    <property type="project" value="InterPro"/>
</dbReference>
<evidence type="ECO:0000256" key="1">
    <source>
        <dbReference type="ARBA" id="ARBA00022969"/>
    </source>
</evidence>